<dbReference type="Pfam" id="PF08240">
    <property type="entry name" value="ADH_N"/>
    <property type="match status" value="1"/>
</dbReference>
<reference evidence="3" key="1">
    <citation type="journal article" date="2020" name="bioRxiv">
        <title>Integrative omics analysis of Pseudomonas aeruginosa virus PA5oct highlights the molecular complexity of jumbo phages.</title>
        <authorList>
            <person name="Lood C."/>
            <person name="Danis-Wlodarczyk K."/>
            <person name="Blasdel B.G."/>
            <person name="Jang H.B."/>
            <person name="Vandenheuvel D."/>
            <person name="Briers Y."/>
            <person name="Noben J.-P."/>
            <person name="van Noort V."/>
            <person name="Drulis-Kawa Z."/>
            <person name="Lavigne R."/>
        </authorList>
    </citation>
    <scope>NUCLEOTIDE SEQUENCE [LARGE SCALE GENOMIC DNA]</scope>
</reference>
<proteinExistence type="predicted"/>
<name>A0A4Y5JYL6_9CAUD</name>
<dbReference type="Proteomes" id="UP000316733">
    <property type="component" value="Segment"/>
</dbReference>
<accession>A0A4Y5JYL6</accession>
<evidence type="ECO:0000313" key="2">
    <source>
        <dbReference type="EMBL" id="QCG76243.1"/>
    </source>
</evidence>
<dbReference type="EMBL" id="MK797984">
    <property type="protein sequence ID" value="QCG76243.1"/>
    <property type="molecule type" value="Genomic_DNA"/>
</dbReference>
<protein>
    <recommendedName>
        <fullName evidence="1">Alcohol dehydrogenase-like N-terminal domain-containing protein</fullName>
    </recommendedName>
</protein>
<evidence type="ECO:0000313" key="3">
    <source>
        <dbReference type="Proteomes" id="UP000316733"/>
    </source>
</evidence>
<gene>
    <name evidence="2" type="ORF">EST35_0363</name>
</gene>
<organism evidence="2 3">
    <name type="scientific">Pseudomonas phage vB_PaeM_PA5oct</name>
    <dbReference type="NCBI Taxonomy" id="2163605"/>
    <lineage>
        <taxon>Viruses</taxon>
        <taxon>Duplodnaviria</taxon>
        <taxon>Heunggongvirae</taxon>
        <taxon>Uroviricota</taxon>
        <taxon>Caudoviricetes</taxon>
        <taxon>Arenbergviridae</taxon>
        <taxon>Wroclawvirus</taxon>
        <taxon>Wroclawvirus PA5oct</taxon>
    </lineage>
</organism>
<evidence type="ECO:0000259" key="1">
    <source>
        <dbReference type="Pfam" id="PF08240"/>
    </source>
</evidence>
<dbReference type="Gene3D" id="3.90.180.10">
    <property type="entry name" value="Medium-chain alcohol dehydrogenases, catalytic domain"/>
    <property type="match status" value="1"/>
</dbReference>
<dbReference type="InterPro" id="IPR013154">
    <property type="entry name" value="ADH-like_N"/>
</dbReference>
<dbReference type="SUPFAM" id="SSF50129">
    <property type="entry name" value="GroES-like"/>
    <property type="match status" value="1"/>
</dbReference>
<keyword evidence="3" id="KW-1185">Reference proteome</keyword>
<feature type="domain" description="Alcohol dehydrogenase-like N-terminal" evidence="1">
    <location>
        <begin position="25"/>
        <end position="98"/>
    </location>
</feature>
<dbReference type="InterPro" id="IPR011032">
    <property type="entry name" value="GroES-like_sf"/>
</dbReference>
<sequence>MKVRYFHPINNVFEETVWDKPDIKNTEIEVKTKYVGVSNNDLNVIYNQTPYASNKYGCESVGIVTKVGSKITDVKVGDFVATTTNHLYSDFYNCKTEEYVKIPKCSPRYILEPIARSLNLITQNWNKFVELNRNEGKILILGSGFVASVLYTVLTKEHDVDPNRIYVVGSHNKSIFNKSLYNTLPIHLYDIVFDLQGLNTPLTNNILNTNSLLIIGAAGKPTLIDLNLLAHKSVTINFPSPDNNKFYESLNDACRIVETKIFDPNKFWTKGYKRDTEWKSAFSTGINRPKHYNYGYIIWN</sequence>